<evidence type="ECO:0000256" key="6">
    <source>
        <dbReference type="HAMAP-Rule" id="MF_01208"/>
    </source>
</evidence>
<dbReference type="EMBL" id="QRDW01000006">
    <property type="protein sequence ID" value="RED49187.1"/>
    <property type="molecule type" value="Genomic_DNA"/>
</dbReference>
<comment type="pathway">
    <text evidence="1 6">Pyrimidine metabolism; UMP biosynthesis via de novo pathway; UMP from orotate: step 1/2.</text>
</comment>
<dbReference type="GO" id="GO:0000287">
    <property type="term" value="F:magnesium ion binding"/>
    <property type="evidence" value="ECO:0007669"/>
    <property type="project" value="UniProtKB-UniRule"/>
</dbReference>
<dbReference type="GO" id="GO:0019856">
    <property type="term" value="P:pyrimidine nucleobase biosynthetic process"/>
    <property type="evidence" value="ECO:0007669"/>
    <property type="project" value="TreeGrafter"/>
</dbReference>
<accession>A0A3D9HI66</accession>
<dbReference type="OrthoDB" id="9802134at2"/>
<feature type="binding site" evidence="6">
    <location>
        <position position="130"/>
    </location>
    <ligand>
        <name>orotate</name>
        <dbReference type="ChEBI" id="CHEBI:30839"/>
    </ligand>
</feature>
<dbReference type="SUPFAM" id="SSF53271">
    <property type="entry name" value="PRTase-like"/>
    <property type="match status" value="1"/>
</dbReference>
<dbReference type="InterPro" id="IPR029057">
    <property type="entry name" value="PRTase-like"/>
</dbReference>
<feature type="binding site" evidence="6">
    <location>
        <position position="104"/>
    </location>
    <ligand>
        <name>5-phospho-alpha-D-ribose 1-diphosphate</name>
        <dbReference type="ChEBI" id="CHEBI:58017"/>
        <note>ligand shared between dimeric partners</note>
    </ligand>
</feature>
<proteinExistence type="inferred from homology"/>
<dbReference type="PANTHER" id="PTHR19278:SF9">
    <property type="entry name" value="URIDINE 5'-MONOPHOSPHATE SYNTHASE"/>
    <property type="match status" value="1"/>
</dbReference>
<comment type="cofactor">
    <cofactor evidence="6">
        <name>Mg(2+)</name>
        <dbReference type="ChEBI" id="CHEBI:18420"/>
    </cofactor>
</comment>
<comment type="catalytic activity">
    <reaction evidence="6">
        <text>orotidine 5'-phosphate + diphosphate = orotate + 5-phospho-alpha-D-ribose 1-diphosphate</text>
        <dbReference type="Rhea" id="RHEA:10380"/>
        <dbReference type="ChEBI" id="CHEBI:30839"/>
        <dbReference type="ChEBI" id="CHEBI:33019"/>
        <dbReference type="ChEBI" id="CHEBI:57538"/>
        <dbReference type="ChEBI" id="CHEBI:58017"/>
        <dbReference type="EC" id="2.4.2.10"/>
    </reaction>
</comment>
<evidence type="ECO:0000256" key="4">
    <source>
        <dbReference type="ARBA" id="ARBA00022679"/>
    </source>
</evidence>
<dbReference type="InterPro" id="IPR023031">
    <property type="entry name" value="OPRT"/>
</dbReference>
<evidence type="ECO:0000259" key="7">
    <source>
        <dbReference type="Pfam" id="PF00156"/>
    </source>
</evidence>
<evidence type="ECO:0000256" key="5">
    <source>
        <dbReference type="ARBA" id="ARBA00022975"/>
    </source>
</evidence>
<dbReference type="AlphaFoldDB" id="A0A3D9HI66"/>
<organism evidence="8 9">
    <name type="scientific">Aestuariispira insulae</name>
    <dbReference type="NCBI Taxonomy" id="1461337"/>
    <lineage>
        <taxon>Bacteria</taxon>
        <taxon>Pseudomonadati</taxon>
        <taxon>Pseudomonadota</taxon>
        <taxon>Alphaproteobacteria</taxon>
        <taxon>Rhodospirillales</taxon>
        <taxon>Kiloniellaceae</taxon>
        <taxon>Aestuariispira</taxon>
    </lineage>
</organism>
<dbReference type="GO" id="GO:0044205">
    <property type="term" value="P:'de novo' UMP biosynthetic process"/>
    <property type="evidence" value="ECO:0007669"/>
    <property type="project" value="UniProtKB-UniRule"/>
</dbReference>
<feature type="binding site" description="in other chain" evidence="6">
    <location>
        <position position="101"/>
    </location>
    <ligand>
        <name>5-phospho-alpha-D-ribose 1-diphosphate</name>
        <dbReference type="ChEBI" id="CHEBI:58017"/>
        <note>ligand shared between dimeric partners</note>
    </ligand>
</feature>
<feature type="domain" description="Phosphoribosyltransferase" evidence="7">
    <location>
        <begin position="68"/>
        <end position="157"/>
    </location>
</feature>
<gene>
    <name evidence="6" type="primary">pyrE</name>
    <name evidence="8" type="ORF">DFP90_106165</name>
</gene>
<dbReference type="GO" id="GO:0004588">
    <property type="term" value="F:orotate phosphoribosyltransferase activity"/>
    <property type="evidence" value="ECO:0007669"/>
    <property type="project" value="UniProtKB-UniRule"/>
</dbReference>
<protein>
    <recommendedName>
        <fullName evidence="2 6">Orotate phosphoribosyltransferase</fullName>
        <shortName evidence="6">OPRT</shortName>
        <shortName evidence="6">OPRTase</shortName>
        <ecNumber evidence="2 6">2.4.2.10</ecNumber>
    </recommendedName>
</protein>
<keyword evidence="6" id="KW-0460">Magnesium</keyword>
<dbReference type="UniPathway" id="UPA00070">
    <property type="reaction ID" value="UER00119"/>
</dbReference>
<keyword evidence="5 6" id="KW-0665">Pyrimidine biosynthesis</keyword>
<dbReference type="Proteomes" id="UP000256845">
    <property type="component" value="Unassembled WGS sequence"/>
</dbReference>
<evidence type="ECO:0000256" key="3">
    <source>
        <dbReference type="ARBA" id="ARBA00022676"/>
    </source>
</evidence>
<dbReference type="InterPro" id="IPR004467">
    <property type="entry name" value="Or_phspho_trans_dom"/>
</dbReference>
<comment type="subunit">
    <text evidence="6">Homodimer.</text>
</comment>
<reference evidence="8 9" key="1">
    <citation type="submission" date="2018-07" db="EMBL/GenBank/DDBJ databases">
        <title>Genomic Encyclopedia of Type Strains, Phase III (KMG-III): the genomes of soil and plant-associated and newly described type strains.</title>
        <authorList>
            <person name="Whitman W."/>
        </authorList>
    </citation>
    <scope>NUCLEOTIDE SEQUENCE [LARGE SCALE GENOMIC DNA]</scope>
    <source>
        <strain evidence="8 9">CECT 8488</strain>
    </source>
</reference>
<dbReference type="PANTHER" id="PTHR19278">
    <property type="entry name" value="OROTATE PHOSPHORIBOSYLTRANSFERASE"/>
    <property type="match status" value="1"/>
</dbReference>
<comment type="function">
    <text evidence="6">Catalyzes the transfer of a ribosyl phosphate group from 5-phosphoribose 1-diphosphate to orotate, leading to the formation of orotidine monophosphate (OMP).</text>
</comment>
<dbReference type="RefSeq" id="WP_115937382.1">
    <property type="nucleotide sequence ID" value="NZ_QRDW01000006.1"/>
</dbReference>
<evidence type="ECO:0000313" key="8">
    <source>
        <dbReference type="EMBL" id="RED49187.1"/>
    </source>
</evidence>
<sequence length="222" mass="24477">MALTPARIAARILIETQSVLFRPEDPFILTSGRASPVYVDCRKLIAFPRARRRLMQMGAAAIEERVGFESLDVVAGGETAGIPFSAWIADQLMLPMAYIRKKPKGFGRNARIEGHVKEGDRVLLVEDMTTDGGSKVSFVQGIRDAGAECGHCFVVFEYGIFPEGIEALEKEHGVKLHSLTNWWEVLACAREEGYFSAEATDQVEAFLKDPKAWSLANGGKED</sequence>
<feature type="binding site" evidence="6">
    <location>
        <position position="100"/>
    </location>
    <ligand>
        <name>5-phospho-alpha-D-ribose 1-diphosphate</name>
        <dbReference type="ChEBI" id="CHEBI:58017"/>
        <note>ligand shared between dimeric partners</note>
    </ligand>
</feature>
<keyword evidence="3 6" id="KW-0328">Glycosyltransferase</keyword>
<feature type="binding site" description="in other chain" evidence="6">
    <location>
        <begin position="126"/>
        <end position="134"/>
    </location>
    <ligand>
        <name>5-phospho-alpha-D-ribose 1-diphosphate</name>
        <dbReference type="ChEBI" id="CHEBI:58017"/>
        <note>ligand shared between dimeric partners</note>
    </ligand>
</feature>
<dbReference type="CDD" id="cd06223">
    <property type="entry name" value="PRTases_typeI"/>
    <property type="match status" value="1"/>
</dbReference>
<dbReference type="HAMAP" id="MF_01208">
    <property type="entry name" value="PyrE"/>
    <property type="match status" value="1"/>
</dbReference>
<dbReference type="EC" id="2.4.2.10" evidence="2 6"/>
<dbReference type="Pfam" id="PF00156">
    <property type="entry name" value="Pribosyltran"/>
    <property type="match status" value="1"/>
</dbReference>
<keyword evidence="9" id="KW-1185">Reference proteome</keyword>
<evidence type="ECO:0000256" key="1">
    <source>
        <dbReference type="ARBA" id="ARBA00004889"/>
    </source>
</evidence>
<evidence type="ECO:0000256" key="2">
    <source>
        <dbReference type="ARBA" id="ARBA00011971"/>
    </source>
</evidence>
<comment type="caution">
    <text evidence="6">Lacks conserved residue(s) required for the propagation of feature annotation.</text>
</comment>
<name>A0A3D9HI66_9PROT</name>
<dbReference type="Gene3D" id="3.40.50.2020">
    <property type="match status" value="1"/>
</dbReference>
<dbReference type="NCBIfam" id="NF001729">
    <property type="entry name" value="PRK00455.1-3"/>
    <property type="match status" value="1"/>
</dbReference>
<dbReference type="InterPro" id="IPR000836">
    <property type="entry name" value="PRTase_dom"/>
</dbReference>
<comment type="caution">
    <text evidence="8">The sequence shown here is derived from an EMBL/GenBank/DDBJ whole genome shotgun (WGS) entry which is preliminary data.</text>
</comment>
<dbReference type="NCBIfam" id="TIGR00336">
    <property type="entry name" value="pyrE"/>
    <property type="match status" value="1"/>
</dbReference>
<keyword evidence="4 6" id="KW-0808">Transferase</keyword>
<comment type="similarity">
    <text evidence="6">Belongs to the purine/pyrimidine phosphoribosyltransferase family. PyrE subfamily.</text>
</comment>
<evidence type="ECO:0000313" key="9">
    <source>
        <dbReference type="Proteomes" id="UP000256845"/>
    </source>
</evidence>